<dbReference type="eggNOG" id="KOG1663">
    <property type="taxonomic scope" value="Eukaryota"/>
</dbReference>
<accession>B3SD90</accession>
<dbReference type="GeneID" id="6759437"/>
<comment type="similarity">
    <text evidence="4">Belongs to the class I-like SAM-binding methyltransferase superfamily. Cation-dependent O-methyltransferase family.</text>
</comment>
<proteinExistence type="inferred from homology"/>
<dbReference type="InterPro" id="IPR029063">
    <property type="entry name" value="SAM-dependent_MTases_sf"/>
</dbReference>
<gene>
    <name evidence="5" type="ORF">TRIADDRAFT_38523</name>
</gene>
<dbReference type="Proteomes" id="UP000009022">
    <property type="component" value="Unassembled WGS sequence"/>
</dbReference>
<dbReference type="FunCoup" id="B3SD90">
    <property type="interactions" value="217"/>
</dbReference>
<dbReference type="CTD" id="6759437"/>
<dbReference type="OMA" id="VCFEGVF"/>
<evidence type="ECO:0000256" key="4">
    <source>
        <dbReference type="ARBA" id="ARBA00023453"/>
    </source>
</evidence>
<evidence type="ECO:0000313" key="6">
    <source>
        <dbReference type="Proteomes" id="UP000009022"/>
    </source>
</evidence>
<dbReference type="Gene3D" id="3.40.50.150">
    <property type="entry name" value="Vaccinia Virus protein VP39"/>
    <property type="match status" value="1"/>
</dbReference>
<dbReference type="Pfam" id="PF01596">
    <property type="entry name" value="Methyltransf_3"/>
    <property type="match status" value="1"/>
</dbReference>
<dbReference type="GO" id="GO:0008757">
    <property type="term" value="F:S-adenosylmethionine-dependent methyltransferase activity"/>
    <property type="evidence" value="ECO:0000318"/>
    <property type="project" value="GO_Central"/>
</dbReference>
<evidence type="ECO:0000256" key="1">
    <source>
        <dbReference type="ARBA" id="ARBA00022603"/>
    </source>
</evidence>
<dbReference type="InterPro" id="IPR002935">
    <property type="entry name" value="SAM_O-MeTrfase"/>
</dbReference>
<dbReference type="OrthoDB" id="10251242at2759"/>
<dbReference type="EMBL" id="DS985277">
    <property type="protein sequence ID" value="EDV19279.1"/>
    <property type="molecule type" value="Genomic_DNA"/>
</dbReference>
<keyword evidence="2" id="KW-0808">Transferase</keyword>
<dbReference type="SUPFAM" id="SSF53335">
    <property type="entry name" value="S-adenosyl-L-methionine-dependent methyltransferases"/>
    <property type="match status" value="1"/>
</dbReference>
<dbReference type="InterPro" id="IPR050362">
    <property type="entry name" value="Cation-dep_OMT"/>
</dbReference>
<dbReference type="GO" id="GO:0032259">
    <property type="term" value="P:methylation"/>
    <property type="evidence" value="ECO:0007669"/>
    <property type="project" value="UniProtKB-KW"/>
</dbReference>
<keyword evidence="6" id="KW-1185">Reference proteome</keyword>
<dbReference type="PANTHER" id="PTHR10509">
    <property type="entry name" value="O-METHYLTRANSFERASE-RELATED"/>
    <property type="match status" value="1"/>
</dbReference>
<dbReference type="HOGENOM" id="CLU_067676_5_1_1"/>
<evidence type="ECO:0000256" key="3">
    <source>
        <dbReference type="ARBA" id="ARBA00022691"/>
    </source>
</evidence>
<organism evidence="5 6">
    <name type="scientific">Trichoplax adhaerens</name>
    <name type="common">Trichoplax reptans</name>
    <dbReference type="NCBI Taxonomy" id="10228"/>
    <lineage>
        <taxon>Eukaryota</taxon>
        <taxon>Metazoa</taxon>
        <taxon>Placozoa</taxon>
        <taxon>Uniplacotomia</taxon>
        <taxon>Trichoplacea</taxon>
        <taxon>Trichoplacidae</taxon>
        <taxon>Trichoplax</taxon>
    </lineage>
</organism>
<dbReference type="RefSeq" id="XP_002118203.1">
    <property type="nucleotide sequence ID" value="XM_002118167.1"/>
</dbReference>
<dbReference type="GO" id="GO:0008171">
    <property type="term" value="F:O-methyltransferase activity"/>
    <property type="evidence" value="ECO:0007669"/>
    <property type="project" value="InterPro"/>
</dbReference>
<keyword evidence="3" id="KW-0949">S-adenosyl-L-methionine</keyword>
<dbReference type="PROSITE" id="PS51682">
    <property type="entry name" value="SAM_OMT_I"/>
    <property type="match status" value="1"/>
</dbReference>
<dbReference type="CDD" id="cd02440">
    <property type="entry name" value="AdoMet_MTases"/>
    <property type="match status" value="1"/>
</dbReference>
<dbReference type="KEGG" id="tad:TRIADDRAFT_38523"/>
<evidence type="ECO:0008006" key="7">
    <source>
        <dbReference type="Google" id="ProtNLM"/>
    </source>
</evidence>
<dbReference type="PhylomeDB" id="B3SD90"/>
<protein>
    <recommendedName>
        <fullName evidence="7">Caffeoyl-CoA O-methyltransferase</fullName>
    </recommendedName>
</protein>
<dbReference type="STRING" id="10228.B3SD90"/>
<name>B3SD90_TRIAD</name>
<sequence length="216" mass="24119">MFFSPDSPIYQYILKSGLRNHPILERLNDVSMKHPCAMAATPDEVGFFQLLLQLINAKKVIEIGVFTGYTTLGMAMALPDDGKVVALDINNEFTDIALPFWKEANVEHKIDLKLQPALDSLNQLIANGESGTFDFIFIDADKTNYSNYYEKSLQLLKQNGIIAVDNTLWSGRVADPSINDASTQAIRQVNETILHDDRVQLSMLTLADGVTLVRKK</sequence>
<dbReference type="PANTHER" id="PTHR10509:SF93">
    <property type="entry name" value="CATECHOL O-METHYLTRANSFERASE DOMAIN-CONTAINING PROTEIN 1"/>
    <property type="match status" value="1"/>
</dbReference>
<keyword evidence="1" id="KW-0489">Methyltransferase</keyword>
<dbReference type="InParanoid" id="B3SD90"/>
<reference evidence="5 6" key="1">
    <citation type="journal article" date="2008" name="Nature">
        <title>The Trichoplax genome and the nature of placozoans.</title>
        <authorList>
            <person name="Srivastava M."/>
            <person name="Begovic E."/>
            <person name="Chapman J."/>
            <person name="Putnam N.H."/>
            <person name="Hellsten U."/>
            <person name="Kawashima T."/>
            <person name="Kuo A."/>
            <person name="Mitros T."/>
            <person name="Salamov A."/>
            <person name="Carpenter M.L."/>
            <person name="Signorovitch A.Y."/>
            <person name="Moreno M.A."/>
            <person name="Kamm K."/>
            <person name="Grimwood J."/>
            <person name="Schmutz J."/>
            <person name="Shapiro H."/>
            <person name="Grigoriev I.V."/>
            <person name="Buss L.W."/>
            <person name="Schierwater B."/>
            <person name="Dellaporta S.L."/>
            <person name="Rokhsar D.S."/>
        </authorList>
    </citation>
    <scope>NUCLEOTIDE SEQUENCE [LARGE SCALE GENOMIC DNA]</scope>
    <source>
        <strain evidence="5 6">Grell-BS-1999</strain>
    </source>
</reference>
<evidence type="ECO:0000256" key="2">
    <source>
        <dbReference type="ARBA" id="ARBA00022679"/>
    </source>
</evidence>
<evidence type="ECO:0000313" key="5">
    <source>
        <dbReference type="EMBL" id="EDV19279.1"/>
    </source>
</evidence>
<dbReference type="AlphaFoldDB" id="B3SD90"/>